<evidence type="ECO:0008006" key="5">
    <source>
        <dbReference type="Google" id="ProtNLM"/>
    </source>
</evidence>
<reference evidence="3 4" key="1">
    <citation type="submission" date="2024-08" db="EMBL/GenBank/DDBJ databases">
        <title>Insights into the chromosomal genome structure of Flemingia macrophylla.</title>
        <authorList>
            <person name="Ding Y."/>
            <person name="Zhao Y."/>
            <person name="Bi W."/>
            <person name="Wu M."/>
            <person name="Zhao G."/>
            <person name="Gong Y."/>
            <person name="Li W."/>
            <person name="Zhang P."/>
        </authorList>
    </citation>
    <scope>NUCLEOTIDE SEQUENCE [LARGE SCALE GENOMIC DNA]</scope>
    <source>
        <strain evidence="3">DYQJB</strain>
        <tissue evidence="3">Leaf</tissue>
    </source>
</reference>
<name>A0ABD1MXA8_9FABA</name>
<sequence>MRRSSHYNFLTGTLKTFLEQEGISEAGNNLLDESSYTDQWSLACEHFARGLQITRHMMDVPSKEMERLGEEFTKQTNLAAAKDAELQKEKELHKKASEEIKRLEAALAESEAAKNEAVGRLDEIKRDLEALAAEREKTLAVLEKIQEEAVQSKEDAVVEQANLVIIEHREGFTHTVRLAKYHIPDLNVDIFNMKMDVYKGQLMLVIDVPDDEYEEVEGGDGDRRATPEASPDHSLDDSSPDIV</sequence>
<feature type="compositionally biased region" description="Basic and acidic residues" evidence="2">
    <location>
        <begin position="220"/>
        <end position="236"/>
    </location>
</feature>
<dbReference type="EMBL" id="JBGMDY010000003">
    <property type="protein sequence ID" value="KAL2340466.1"/>
    <property type="molecule type" value="Genomic_DNA"/>
</dbReference>
<keyword evidence="4" id="KW-1185">Reference proteome</keyword>
<evidence type="ECO:0000256" key="2">
    <source>
        <dbReference type="SAM" id="MobiDB-lite"/>
    </source>
</evidence>
<organism evidence="3 4">
    <name type="scientific">Flemingia macrophylla</name>
    <dbReference type="NCBI Taxonomy" id="520843"/>
    <lineage>
        <taxon>Eukaryota</taxon>
        <taxon>Viridiplantae</taxon>
        <taxon>Streptophyta</taxon>
        <taxon>Embryophyta</taxon>
        <taxon>Tracheophyta</taxon>
        <taxon>Spermatophyta</taxon>
        <taxon>Magnoliopsida</taxon>
        <taxon>eudicotyledons</taxon>
        <taxon>Gunneridae</taxon>
        <taxon>Pentapetalae</taxon>
        <taxon>rosids</taxon>
        <taxon>fabids</taxon>
        <taxon>Fabales</taxon>
        <taxon>Fabaceae</taxon>
        <taxon>Papilionoideae</taxon>
        <taxon>50 kb inversion clade</taxon>
        <taxon>NPAAA clade</taxon>
        <taxon>indigoferoid/millettioid clade</taxon>
        <taxon>Phaseoleae</taxon>
        <taxon>Flemingia</taxon>
    </lineage>
</organism>
<feature type="region of interest" description="Disordered" evidence="2">
    <location>
        <begin position="213"/>
        <end position="243"/>
    </location>
</feature>
<gene>
    <name evidence="3" type="ORF">Fmac_008406</name>
</gene>
<evidence type="ECO:0000313" key="3">
    <source>
        <dbReference type="EMBL" id="KAL2340466.1"/>
    </source>
</evidence>
<dbReference type="Proteomes" id="UP001603857">
    <property type="component" value="Unassembled WGS sequence"/>
</dbReference>
<keyword evidence="1" id="KW-0175">Coiled coil</keyword>
<protein>
    <recommendedName>
        <fullName evidence="5">Kinetochore protein SPC25</fullName>
    </recommendedName>
</protein>
<proteinExistence type="predicted"/>
<evidence type="ECO:0000313" key="4">
    <source>
        <dbReference type="Proteomes" id="UP001603857"/>
    </source>
</evidence>
<comment type="caution">
    <text evidence="3">The sequence shown here is derived from an EMBL/GenBank/DDBJ whole genome shotgun (WGS) entry which is preliminary data.</text>
</comment>
<feature type="coiled-coil region" evidence="1">
    <location>
        <begin position="79"/>
        <end position="148"/>
    </location>
</feature>
<dbReference type="AlphaFoldDB" id="A0ABD1MXA8"/>
<accession>A0ABD1MXA8</accession>
<evidence type="ECO:0000256" key="1">
    <source>
        <dbReference type="SAM" id="Coils"/>
    </source>
</evidence>